<gene>
    <name evidence="1" type="ORF">ACFOU2_21015</name>
</gene>
<sequence length="79" mass="9402">MNLRLSGVTEDNFWDIINLKSDKKQEERIQIFERWVGSNAFFLGACQVYGFVPRAIYDNNTLIGFTSYGYRKEHKRYEL</sequence>
<accession>A0ABV8B8J9</accession>
<evidence type="ECO:0000313" key="1">
    <source>
        <dbReference type="EMBL" id="MFC3885817.1"/>
    </source>
</evidence>
<keyword evidence="2" id="KW-1185">Reference proteome</keyword>
<dbReference type="Proteomes" id="UP001595752">
    <property type="component" value="Unassembled WGS sequence"/>
</dbReference>
<comment type="caution">
    <text evidence="1">The sequence shown here is derived from an EMBL/GenBank/DDBJ whole genome shotgun (WGS) entry which is preliminary data.</text>
</comment>
<name>A0ABV8B8J9_9BACI</name>
<protein>
    <recommendedName>
        <fullName evidence="3">Acetyltransferase</fullName>
    </recommendedName>
</protein>
<organism evidence="1 2">
    <name type="scientific">Bacillus songklensis</name>
    <dbReference type="NCBI Taxonomy" id="1069116"/>
    <lineage>
        <taxon>Bacteria</taxon>
        <taxon>Bacillati</taxon>
        <taxon>Bacillota</taxon>
        <taxon>Bacilli</taxon>
        <taxon>Bacillales</taxon>
        <taxon>Bacillaceae</taxon>
        <taxon>Bacillus</taxon>
    </lineage>
</organism>
<evidence type="ECO:0000313" key="2">
    <source>
        <dbReference type="Proteomes" id="UP001595752"/>
    </source>
</evidence>
<dbReference type="RefSeq" id="WP_377918206.1">
    <property type="nucleotide sequence ID" value="NZ_JBHRZT010000072.1"/>
</dbReference>
<dbReference type="EMBL" id="JBHRZT010000072">
    <property type="protein sequence ID" value="MFC3885817.1"/>
    <property type="molecule type" value="Genomic_DNA"/>
</dbReference>
<proteinExistence type="predicted"/>
<reference evidence="2" key="1">
    <citation type="journal article" date="2019" name="Int. J. Syst. Evol. Microbiol.">
        <title>The Global Catalogue of Microorganisms (GCM) 10K type strain sequencing project: providing services to taxonomists for standard genome sequencing and annotation.</title>
        <authorList>
            <consortium name="The Broad Institute Genomics Platform"/>
            <consortium name="The Broad Institute Genome Sequencing Center for Infectious Disease"/>
            <person name="Wu L."/>
            <person name="Ma J."/>
        </authorList>
    </citation>
    <scope>NUCLEOTIDE SEQUENCE [LARGE SCALE GENOMIC DNA]</scope>
    <source>
        <strain evidence="2">CCUG 61889</strain>
    </source>
</reference>
<evidence type="ECO:0008006" key="3">
    <source>
        <dbReference type="Google" id="ProtNLM"/>
    </source>
</evidence>